<keyword evidence="2" id="KW-1185">Reference proteome</keyword>
<evidence type="ECO:0000313" key="2">
    <source>
        <dbReference type="Proteomes" id="UP001162480"/>
    </source>
</evidence>
<dbReference type="Proteomes" id="UP001162480">
    <property type="component" value="Chromosome 4"/>
</dbReference>
<organism evidence="1 2">
    <name type="scientific">Octopus vulgaris</name>
    <name type="common">Common octopus</name>
    <dbReference type="NCBI Taxonomy" id="6645"/>
    <lineage>
        <taxon>Eukaryota</taxon>
        <taxon>Metazoa</taxon>
        <taxon>Spiralia</taxon>
        <taxon>Lophotrochozoa</taxon>
        <taxon>Mollusca</taxon>
        <taxon>Cephalopoda</taxon>
        <taxon>Coleoidea</taxon>
        <taxon>Octopodiformes</taxon>
        <taxon>Octopoda</taxon>
        <taxon>Incirrata</taxon>
        <taxon>Octopodidae</taxon>
        <taxon>Octopus</taxon>
    </lineage>
</organism>
<reference evidence="1" key="1">
    <citation type="submission" date="2023-08" db="EMBL/GenBank/DDBJ databases">
        <authorList>
            <person name="Alioto T."/>
            <person name="Alioto T."/>
            <person name="Gomez Garrido J."/>
        </authorList>
    </citation>
    <scope>NUCLEOTIDE SEQUENCE</scope>
</reference>
<sequence length="90" mass="10793">MYQADIISKQLLTLYELDLTEKHILPLYQVDLILKKPLLLNKSVSRRGENFLEEWYKEEKEEFSTTDRFPSTNNSCVFKSFSENSSWVYY</sequence>
<name>A0AA36F489_OCTVU</name>
<evidence type="ECO:0000313" key="1">
    <source>
        <dbReference type="EMBL" id="CAI9721958.1"/>
    </source>
</evidence>
<gene>
    <name evidence="1" type="ORF">OCTVUL_1B021528</name>
</gene>
<accession>A0AA36F489</accession>
<protein>
    <submittedName>
        <fullName evidence="1">Uncharacterized protein</fullName>
    </submittedName>
</protein>
<dbReference type="EMBL" id="OX597817">
    <property type="protein sequence ID" value="CAI9721958.1"/>
    <property type="molecule type" value="Genomic_DNA"/>
</dbReference>
<proteinExistence type="predicted"/>
<dbReference type="AlphaFoldDB" id="A0AA36F489"/>